<sequence length="172" mass="19465">MDPERELHNPYSYVANSPLKATDPTGKLIELVFILNDEDKKAFAKRGISEYSVIEGVLQVYQQAGVDVHVRIKESWDPFEIVPLKYGSIGSYDLHKQTGPDKPYARALIVFDWEGRKSESYSRKVVIAPREAGIGLSKEKFVNWLINVVTHETGHEFLPGHSGDALGPTYWY</sequence>
<dbReference type="Proteomes" id="UP000663929">
    <property type="component" value="Chromosome"/>
</dbReference>
<dbReference type="EMBL" id="CP071793">
    <property type="protein sequence ID" value="QTD50756.1"/>
    <property type="molecule type" value="Genomic_DNA"/>
</dbReference>
<reference evidence="1" key="1">
    <citation type="submission" date="2021-03" db="EMBL/GenBank/DDBJ databases">
        <title>Acanthopleuribacteraceae sp. M133.</title>
        <authorList>
            <person name="Wang G."/>
        </authorList>
    </citation>
    <scope>NUCLEOTIDE SEQUENCE</scope>
    <source>
        <strain evidence="1">M133</strain>
    </source>
</reference>
<accession>A0A8A4TLC4</accession>
<dbReference type="KEGG" id="scor:J3U87_34665"/>
<organism evidence="1 2">
    <name type="scientific">Sulfidibacter corallicola</name>
    <dbReference type="NCBI Taxonomy" id="2818388"/>
    <lineage>
        <taxon>Bacteria</taxon>
        <taxon>Pseudomonadati</taxon>
        <taxon>Acidobacteriota</taxon>
        <taxon>Holophagae</taxon>
        <taxon>Acanthopleuribacterales</taxon>
        <taxon>Acanthopleuribacteraceae</taxon>
        <taxon>Sulfidibacter</taxon>
    </lineage>
</organism>
<dbReference type="AlphaFoldDB" id="A0A8A4TLC4"/>
<evidence type="ECO:0000313" key="2">
    <source>
        <dbReference type="Proteomes" id="UP000663929"/>
    </source>
</evidence>
<evidence type="ECO:0000313" key="1">
    <source>
        <dbReference type="EMBL" id="QTD50756.1"/>
    </source>
</evidence>
<name>A0A8A4TLC4_SULCO</name>
<gene>
    <name evidence="1" type="ORF">J3U87_34665</name>
</gene>
<dbReference type="RefSeq" id="WP_237380728.1">
    <property type="nucleotide sequence ID" value="NZ_CP071793.1"/>
</dbReference>
<proteinExistence type="predicted"/>
<protein>
    <submittedName>
        <fullName evidence="1">Uncharacterized protein</fullName>
    </submittedName>
</protein>
<keyword evidence="2" id="KW-1185">Reference proteome</keyword>